<name>A0AAW0PXE7_9GOBI</name>
<sequence>MGPPVKQIKCVTLLFFSASRGKSLLLTAAAVALESVVTQRCAHQPQATSHPTHKKAIKCRQLTESRAVQESFAPACECECENYISHNALRDYVVSDQHVLPPALPLWLSVAQAVDRSASHQDARWNNMWINAQRTFTAN</sequence>
<comment type="caution">
    <text evidence="1">The sequence shown here is derived from an EMBL/GenBank/DDBJ whole genome shotgun (WGS) entry which is preliminary data.</text>
</comment>
<dbReference type="EMBL" id="JBBPFD010000002">
    <property type="protein sequence ID" value="KAK7939810.1"/>
    <property type="molecule type" value="Genomic_DNA"/>
</dbReference>
<reference evidence="2" key="1">
    <citation type="submission" date="2024-04" db="EMBL/GenBank/DDBJ databases">
        <title>Salinicola lusitanus LLJ914,a marine bacterium isolated from the Okinawa Trough.</title>
        <authorList>
            <person name="Li J."/>
        </authorList>
    </citation>
    <scope>NUCLEOTIDE SEQUENCE [LARGE SCALE GENOMIC DNA]</scope>
</reference>
<evidence type="ECO:0008006" key="3">
    <source>
        <dbReference type="Google" id="ProtNLM"/>
    </source>
</evidence>
<evidence type="ECO:0000313" key="1">
    <source>
        <dbReference type="EMBL" id="KAK7939810.1"/>
    </source>
</evidence>
<keyword evidence="2" id="KW-1185">Reference proteome</keyword>
<accession>A0AAW0PXE7</accession>
<evidence type="ECO:0000313" key="2">
    <source>
        <dbReference type="Proteomes" id="UP001460270"/>
    </source>
</evidence>
<dbReference type="Proteomes" id="UP001460270">
    <property type="component" value="Unassembled WGS sequence"/>
</dbReference>
<gene>
    <name evidence="1" type="ORF">WMY93_003136</name>
</gene>
<protein>
    <recommendedName>
        <fullName evidence="3">Secreted protein</fullName>
    </recommendedName>
</protein>
<organism evidence="1 2">
    <name type="scientific">Mugilogobius chulae</name>
    <name type="common">yellowstripe goby</name>
    <dbReference type="NCBI Taxonomy" id="88201"/>
    <lineage>
        <taxon>Eukaryota</taxon>
        <taxon>Metazoa</taxon>
        <taxon>Chordata</taxon>
        <taxon>Craniata</taxon>
        <taxon>Vertebrata</taxon>
        <taxon>Euteleostomi</taxon>
        <taxon>Actinopterygii</taxon>
        <taxon>Neopterygii</taxon>
        <taxon>Teleostei</taxon>
        <taxon>Neoteleostei</taxon>
        <taxon>Acanthomorphata</taxon>
        <taxon>Gobiaria</taxon>
        <taxon>Gobiiformes</taxon>
        <taxon>Gobioidei</taxon>
        <taxon>Gobiidae</taxon>
        <taxon>Gobionellinae</taxon>
        <taxon>Mugilogobius</taxon>
    </lineage>
</organism>
<proteinExistence type="predicted"/>
<dbReference type="AlphaFoldDB" id="A0AAW0PXE7"/>